<accession>A0A5P8VXQ1</accession>
<evidence type="ECO:0000313" key="2">
    <source>
        <dbReference type="Proteomes" id="UP000326678"/>
    </source>
</evidence>
<dbReference type="EMBL" id="CP045226">
    <property type="protein sequence ID" value="QFS44906.1"/>
    <property type="molecule type" value="Genomic_DNA"/>
</dbReference>
<organism evidence="1 2">
    <name type="scientific">Nostoc sphaeroides CCNUC1</name>
    <dbReference type="NCBI Taxonomy" id="2653204"/>
    <lineage>
        <taxon>Bacteria</taxon>
        <taxon>Bacillati</taxon>
        <taxon>Cyanobacteriota</taxon>
        <taxon>Cyanophyceae</taxon>
        <taxon>Nostocales</taxon>
        <taxon>Nostocaceae</taxon>
        <taxon>Nostoc</taxon>
    </lineage>
</organism>
<name>A0A5P8VXQ1_9NOSO</name>
<sequence>MTTNPQLLAGVATAFPDDSSFDFEEVAGIDFVMVFILKCDGCR</sequence>
<dbReference type="Proteomes" id="UP000326678">
    <property type="component" value="Chromosome Gxm1"/>
</dbReference>
<reference evidence="1 2" key="1">
    <citation type="submission" date="2019-10" db="EMBL/GenBank/DDBJ databases">
        <title>Genomic and transcriptomic insights into the perfect genentic adaptation of a filamentous nitrogen-fixing cyanobacterium to rice fields.</title>
        <authorList>
            <person name="Chen Z."/>
        </authorList>
    </citation>
    <scope>NUCLEOTIDE SEQUENCE [LARGE SCALE GENOMIC DNA]</scope>
    <source>
        <strain evidence="1">CCNUC1</strain>
    </source>
</reference>
<gene>
    <name evidence="1" type="ORF">GXM_02381</name>
</gene>
<keyword evidence="2" id="KW-1185">Reference proteome</keyword>
<protein>
    <submittedName>
        <fullName evidence="1">Uncharacterized protein</fullName>
    </submittedName>
</protein>
<dbReference type="AlphaFoldDB" id="A0A5P8VXQ1"/>
<evidence type="ECO:0000313" key="1">
    <source>
        <dbReference type="EMBL" id="QFS44906.1"/>
    </source>
</evidence>
<dbReference type="KEGG" id="nsh:GXM_02381"/>
<proteinExistence type="predicted"/>